<keyword evidence="1" id="KW-1185">Reference proteome</keyword>
<reference evidence="2" key="2">
    <citation type="submission" date="2025-08" db="UniProtKB">
        <authorList>
            <consortium name="RefSeq"/>
        </authorList>
    </citation>
    <scope>IDENTIFICATION</scope>
    <source>
        <tissue evidence="2">Leaf</tissue>
    </source>
</reference>
<dbReference type="PANTHER" id="PTHR31260">
    <property type="entry name" value="CYSTATIN/MONELLIN SUPERFAMILY PROTEIN"/>
    <property type="match status" value="1"/>
</dbReference>
<evidence type="ECO:0000313" key="1">
    <source>
        <dbReference type="Proteomes" id="UP000504610"/>
    </source>
</evidence>
<dbReference type="Pfam" id="PF04776">
    <property type="entry name" value="protein_MS5"/>
    <property type="match status" value="1"/>
</dbReference>
<dbReference type="AlphaFoldDB" id="A0A6J0JBH2"/>
<dbReference type="GeneID" id="108805410"/>
<reference evidence="1" key="1">
    <citation type="journal article" date="2019" name="Database">
        <title>The radish genome database (RadishGD): an integrated information resource for radish genomics.</title>
        <authorList>
            <person name="Yu H.J."/>
            <person name="Baek S."/>
            <person name="Lee Y.J."/>
            <person name="Cho A."/>
            <person name="Mun J.H."/>
        </authorList>
    </citation>
    <scope>NUCLEOTIDE SEQUENCE [LARGE SCALE GENOMIC DNA]</scope>
    <source>
        <strain evidence="1">cv. WK10039</strain>
    </source>
</reference>
<accession>A0A6J0JBH2</accession>
<sequence length="323" mass="37716">MGGRWRKTKKVVVDREYRARRRRSYGLWLKKIKSLPKSKKKEIIRKRQVARDKVTAELWLKLWETDGFDMGELWDHRNWGMHEFEVGEDENLDIVVQLYAKLGLHRYNMLEGTNLQLHEIEKYNRYGSYMPARYYITLLAEDPATPSSSLVTFQTDLSEKSCNALKHCCAVARIKGTTSTGNMHVFHDDMDNFYDYRDLPEWPSFADDESRFLYELLESDWEENDWIGLYLQVAVATTDRPNHYHNPDLSGLKILNVVVETEENLPKENVLKCFGTVLVYITYDQDLGVDNGGGVCKRRAIVRRTVDLISKCFCLVGRTRSLP</sequence>
<dbReference type="Proteomes" id="UP000504610">
    <property type="component" value="Chromosome 5"/>
</dbReference>
<name>A0A6J0JBH2_RAPSA</name>
<dbReference type="NCBIfam" id="TIGR01572">
    <property type="entry name" value="A_thl_para_3677"/>
    <property type="match status" value="1"/>
</dbReference>
<proteinExistence type="predicted"/>
<evidence type="ECO:0000313" key="2">
    <source>
        <dbReference type="RefSeq" id="XP_018432952.1"/>
    </source>
</evidence>
<dbReference type="RefSeq" id="XP_018432952.1">
    <property type="nucleotide sequence ID" value="XM_018577450.2"/>
</dbReference>
<dbReference type="OrthoDB" id="1043149at2759"/>
<protein>
    <submittedName>
        <fullName evidence="2">UPF0725 protein At1g02770 isoform X1</fullName>
    </submittedName>
</protein>
<dbReference type="PANTHER" id="PTHR31260:SF50">
    <property type="entry name" value="MS5 PROTEIN"/>
    <property type="match status" value="1"/>
</dbReference>
<dbReference type="InterPro" id="IPR006462">
    <property type="entry name" value="MS5"/>
</dbReference>
<gene>
    <name evidence="2" type="primary">LOC108805410</name>
</gene>
<organism evidence="1 2">
    <name type="scientific">Raphanus sativus</name>
    <name type="common">Radish</name>
    <name type="synonym">Raphanus raphanistrum var. sativus</name>
    <dbReference type="NCBI Taxonomy" id="3726"/>
    <lineage>
        <taxon>Eukaryota</taxon>
        <taxon>Viridiplantae</taxon>
        <taxon>Streptophyta</taxon>
        <taxon>Embryophyta</taxon>
        <taxon>Tracheophyta</taxon>
        <taxon>Spermatophyta</taxon>
        <taxon>Magnoliopsida</taxon>
        <taxon>eudicotyledons</taxon>
        <taxon>Gunneridae</taxon>
        <taxon>Pentapetalae</taxon>
        <taxon>rosids</taxon>
        <taxon>malvids</taxon>
        <taxon>Brassicales</taxon>
        <taxon>Brassicaceae</taxon>
        <taxon>Brassiceae</taxon>
        <taxon>Raphanus</taxon>
    </lineage>
</organism>
<dbReference type="KEGG" id="rsz:108805410"/>